<dbReference type="AlphaFoldDB" id="A0A1F8DQC5"/>
<name>A0A1F8DQC5_9BACT</name>
<comment type="caution">
    <text evidence="2">The sequence shown here is derived from an EMBL/GenBank/DDBJ whole genome shotgun (WGS) entry which is preliminary data.</text>
</comment>
<protein>
    <recommendedName>
        <fullName evidence="4">DUF4878 domain-containing protein</fullName>
    </recommendedName>
</protein>
<feature type="transmembrane region" description="Helical" evidence="1">
    <location>
        <begin position="16"/>
        <end position="37"/>
    </location>
</feature>
<keyword evidence="1" id="KW-1133">Transmembrane helix</keyword>
<sequence>MAVENNIQPPSKKRSFVWNALLFVFIIFVVAAIWFAWSRLLSPAAQTAQEVEQNYAAYQEWEEQYRQAIAQDTYGGSTPEETLQLFIEALENGDVELASKYFLIDPNNSHIEYRKALVDKKESKELGLLVTLLQKMEKIEDSAIPDDVKIFGIRNDKGLLDYSITFKLNQAAVIWKIEEI</sequence>
<keyword evidence="1" id="KW-0472">Membrane</keyword>
<evidence type="ECO:0008006" key="4">
    <source>
        <dbReference type="Google" id="ProtNLM"/>
    </source>
</evidence>
<dbReference type="EMBL" id="MGIP01000019">
    <property type="protein sequence ID" value="OGM90616.1"/>
    <property type="molecule type" value="Genomic_DNA"/>
</dbReference>
<dbReference type="Proteomes" id="UP000177029">
    <property type="component" value="Unassembled WGS sequence"/>
</dbReference>
<reference evidence="2 3" key="1">
    <citation type="journal article" date="2016" name="Nat. Commun.">
        <title>Thousands of microbial genomes shed light on interconnected biogeochemical processes in an aquifer system.</title>
        <authorList>
            <person name="Anantharaman K."/>
            <person name="Brown C.T."/>
            <person name="Hug L.A."/>
            <person name="Sharon I."/>
            <person name="Castelle C.J."/>
            <person name="Probst A.J."/>
            <person name="Thomas B.C."/>
            <person name="Singh A."/>
            <person name="Wilkins M.J."/>
            <person name="Karaoz U."/>
            <person name="Brodie E.L."/>
            <person name="Williams K.H."/>
            <person name="Hubbard S.S."/>
            <person name="Banfield J.F."/>
        </authorList>
    </citation>
    <scope>NUCLEOTIDE SEQUENCE [LARGE SCALE GENOMIC DNA]</scope>
</reference>
<evidence type="ECO:0000313" key="3">
    <source>
        <dbReference type="Proteomes" id="UP000177029"/>
    </source>
</evidence>
<evidence type="ECO:0000256" key="1">
    <source>
        <dbReference type="SAM" id="Phobius"/>
    </source>
</evidence>
<gene>
    <name evidence="2" type="ORF">A2755_03630</name>
</gene>
<dbReference type="STRING" id="1802555.A2755_03630"/>
<evidence type="ECO:0000313" key="2">
    <source>
        <dbReference type="EMBL" id="OGM90616.1"/>
    </source>
</evidence>
<proteinExistence type="predicted"/>
<accession>A0A1F8DQC5</accession>
<organism evidence="2 3">
    <name type="scientific">Candidatus Wolfebacteria bacterium RIFCSPHIGHO2_01_FULL_48_22</name>
    <dbReference type="NCBI Taxonomy" id="1802555"/>
    <lineage>
        <taxon>Bacteria</taxon>
        <taxon>Candidatus Wolfeibacteriota</taxon>
    </lineage>
</organism>
<keyword evidence="1" id="KW-0812">Transmembrane</keyword>